<dbReference type="EMBL" id="RWIC01000341">
    <property type="protein sequence ID" value="TKC45240.1"/>
    <property type="molecule type" value="Genomic_DNA"/>
</dbReference>
<organism evidence="3 4">
    <name type="scientific">Monodon monoceros</name>
    <name type="common">Narwhal</name>
    <name type="synonym">Ceratodon monodon</name>
    <dbReference type="NCBI Taxonomy" id="40151"/>
    <lineage>
        <taxon>Eukaryota</taxon>
        <taxon>Metazoa</taxon>
        <taxon>Chordata</taxon>
        <taxon>Craniata</taxon>
        <taxon>Vertebrata</taxon>
        <taxon>Euteleostomi</taxon>
        <taxon>Mammalia</taxon>
        <taxon>Eutheria</taxon>
        <taxon>Laurasiatheria</taxon>
        <taxon>Artiodactyla</taxon>
        <taxon>Whippomorpha</taxon>
        <taxon>Cetacea</taxon>
        <taxon>Odontoceti</taxon>
        <taxon>Monodontidae</taxon>
        <taxon>Monodon</taxon>
    </lineage>
</organism>
<evidence type="ECO:0000256" key="2">
    <source>
        <dbReference type="SAM" id="MobiDB-lite"/>
    </source>
</evidence>
<evidence type="ECO:0000313" key="4">
    <source>
        <dbReference type="Proteomes" id="UP000308365"/>
    </source>
</evidence>
<dbReference type="GO" id="GO:0030154">
    <property type="term" value="P:cell differentiation"/>
    <property type="evidence" value="ECO:0007669"/>
    <property type="project" value="InterPro"/>
</dbReference>
<gene>
    <name evidence="3" type="ORF">EI555_010280</name>
</gene>
<feature type="region of interest" description="Disordered" evidence="2">
    <location>
        <begin position="108"/>
        <end position="144"/>
    </location>
</feature>
<dbReference type="PANTHER" id="PTHR14572">
    <property type="entry name" value="PANCREATIC PROGENITOR CELL DIFFERENTIATION AND PROLIFERATION FACTOR"/>
    <property type="match status" value="1"/>
</dbReference>
<feature type="non-terminal residue" evidence="3">
    <location>
        <position position="243"/>
    </location>
</feature>
<proteinExistence type="inferred from homology"/>
<feature type="non-terminal residue" evidence="3">
    <location>
        <position position="1"/>
    </location>
</feature>
<dbReference type="AlphaFoldDB" id="A0A4V5P998"/>
<dbReference type="Proteomes" id="UP000308365">
    <property type="component" value="Unassembled WGS sequence"/>
</dbReference>
<evidence type="ECO:0000313" key="3">
    <source>
        <dbReference type="EMBL" id="TKC45240.1"/>
    </source>
</evidence>
<sequence length="243" mass="26482">AATRTRTLLGGIHHEAEALRNHSKAREDGIYTFYMKSRSNDVDRTAIIVAPSEMDTVPRTVSFTCFELHEDGEGRGVVARDGAELVRKMRVISHSCVCDGVQSPGWPGGLPGASPAEPGGVLSPEGLLPTPTPSDQQSRGQRHIRAQSCRAQAHLAGWHGCWSPPHWPCSGDNGIGAFHWMPLAPNQYYRKSSVSSGNSLTASDSVHFVDADTSQQGLPEVAEPTWWFKSFFQSEQAKKTSLF</sequence>
<accession>A0A4V5P998</accession>
<reference evidence="4" key="1">
    <citation type="journal article" date="2019" name="IScience">
        <title>Narwhal Genome Reveals Long-Term Low Genetic Diversity despite Current Large Abundance Size.</title>
        <authorList>
            <person name="Westbury M.V."/>
            <person name="Petersen B."/>
            <person name="Garde E."/>
            <person name="Heide-Jorgensen M.P."/>
            <person name="Lorenzen E.D."/>
        </authorList>
    </citation>
    <scope>NUCLEOTIDE SEQUENCE [LARGE SCALE GENOMIC DNA]</scope>
</reference>
<name>A0A4V5P998_MONMO</name>
<protein>
    <submittedName>
        <fullName evidence="3">Uncharacterized protein</fullName>
    </submittedName>
</protein>
<comment type="similarity">
    <text evidence="1">Belongs to the PPDPF family.</text>
</comment>
<comment type="caution">
    <text evidence="3">The sequence shown here is derived from an EMBL/GenBank/DDBJ whole genome shotgun (WGS) entry which is preliminary data.</text>
</comment>
<dbReference type="InterPro" id="IPR026754">
    <property type="entry name" value="PPDPF"/>
</dbReference>
<evidence type="ECO:0000256" key="1">
    <source>
        <dbReference type="ARBA" id="ARBA00006609"/>
    </source>
</evidence>